<evidence type="ECO:0000256" key="1">
    <source>
        <dbReference type="SAM" id="Phobius"/>
    </source>
</evidence>
<keyword evidence="3" id="KW-1185">Reference proteome</keyword>
<keyword evidence="1" id="KW-1133">Transmembrane helix</keyword>
<dbReference type="EMBL" id="CP106878">
    <property type="protein sequence ID" value="WAA08978.1"/>
    <property type="molecule type" value="Genomic_DNA"/>
</dbReference>
<protein>
    <submittedName>
        <fullName evidence="2">Uncharacterized protein</fullName>
    </submittedName>
</protein>
<evidence type="ECO:0000313" key="2">
    <source>
        <dbReference type="EMBL" id="WAA08978.1"/>
    </source>
</evidence>
<dbReference type="AlphaFoldDB" id="A0A9E8LSV8"/>
<keyword evidence="1" id="KW-0472">Membrane</keyword>
<sequence length="161" mass="19196">MNIFHHHGRKWLGIFLLIIIPLGSLYVFERQVNPLKNAFQTVSSDFQFKGSDGVWHDYDPVLYENTKVTGTYWFQTVLPENRWRDPYMYLLFVPNAEVYLDNELIYSFSPRFEYGEHPHLIRLPDDFAGQTLMIRVDFDRQKMYPGLIFIDSPLNLFSFFV</sequence>
<evidence type="ECO:0000313" key="3">
    <source>
        <dbReference type="Proteomes" id="UP001164718"/>
    </source>
</evidence>
<dbReference type="RefSeq" id="WP_275416762.1">
    <property type="nucleotide sequence ID" value="NZ_CP106878.1"/>
</dbReference>
<proteinExistence type="predicted"/>
<keyword evidence="1" id="KW-0812">Transmembrane</keyword>
<name>A0A9E8LSV8_9BACI</name>
<dbReference type="Proteomes" id="UP001164718">
    <property type="component" value="Chromosome"/>
</dbReference>
<reference evidence="2" key="1">
    <citation type="submission" date="2022-09" db="EMBL/GenBank/DDBJ databases">
        <title>Complete Genomes of Fervidibacillus albus and Fervidibacillus halotolerans isolated from tidal flat sediments.</title>
        <authorList>
            <person name="Kwon K.K."/>
            <person name="Yang S.-H."/>
            <person name="Park M.J."/>
            <person name="Oh H.-M."/>
        </authorList>
    </citation>
    <scope>NUCLEOTIDE SEQUENCE</scope>
    <source>
        <strain evidence="2">MEBiC13591</strain>
    </source>
</reference>
<feature type="transmembrane region" description="Helical" evidence="1">
    <location>
        <begin position="12"/>
        <end position="28"/>
    </location>
</feature>
<organism evidence="2 3">
    <name type="scientific">Fervidibacillus albus</name>
    <dbReference type="NCBI Taxonomy" id="2980026"/>
    <lineage>
        <taxon>Bacteria</taxon>
        <taxon>Bacillati</taxon>
        <taxon>Bacillota</taxon>
        <taxon>Bacilli</taxon>
        <taxon>Bacillales</taxon>
        <taxon>Bacillaceae</taxon>
        <taxon>Fervidibacillus</taxon>
    </lineage>
</organism>
<gene>
    <name evidence="2" type="ORF">OE104_10235</name>
</gene>
<accession>A0A9E8LSV8</accession>
<dbReference type="KEGG" id="faf:OE104_10235"/>